<dbReference type="InterPro" id="IPR038516">
    <property type="entry name" value="AAR2_N_sf"/>
</dbReference>
<feature type="region of interest" description="Disordered" evidence="4">
    <location>
        <begin position="167"/>
        <end position="193"/>
    </location>
</feature>
<dbReference type="InterPro" id="IPR033647">
    <property type="entry name" value="Aar2_N"/>
</dbReference>
<dbReference type="InterPro" id="IPR038514">
    <property type="entry name" value="AAR2_C_sf"/>
</dbReference>
<dbReference type="InterPro" id="IPR033648">
    <property type="entry name" value="AAR2_C"/>
</dbReference>
<dbReference type="InterPro" id="IPR007946">
    <property type="entry name" value="AAR2"/>
</dbReference>
<dbReference type="Proteomes" id="UP000829291">
    <property type="component" value="Chromosome 1"/>
</dbReference>
<sequence>MSNKESVEMDQELAKRLLVEGATLVLLNVPLGTDFGVDMKSWNTGEKFKGVKMIPPGFHYIHYSAVNEFGDLAPRSGFIHNFKKSEFLAMSWDAEKEDVSTKPPSEETVRSLKQNLTSLDQFLGPYPYDIWEQWKGLTNTIDDAVVERCTPVCGYIRSALELENCDDASRPRGGEAVEKRTRRSGLSAEDREQQLLPQLKPRAGTELRLTKLPDKSYPDGATPAEITQHSLDSSYALEKMLAELKNPIEIMGELQLAFICFLVGQSLDAFEHWKKLVGLLCGADTAIPLRRSIYSEFLNTLEAQVACVPEEVLCDIVASNNFVYHNLRNLFANIESNDKVDGRLKTQAVRVRDRLTKKFLWDFTCLQDEEDDEAPVVVSLD</sequence>
<dbReference type="GO" id="GO:0000244">
    <property type="term" value="P:spliceosomal tri-snRNP complex assembly"/>
    <property type="evidence" value="ECO:0007669"/>
    <property type="project" value="TreeGrafter"/>
</dbReference>
<feature type="compositionally biased region" description="Basic and acidic residues" evidence="4">
    <location>
        <begin position="167"/>
        <end position="179"/>
    </location>
</feature>
<comment type="similarity">
    <text evidence="1">Belongs to the AAR2 family.</text>
</comment>
<protein>
    <recommendedName>
        <fullName evidence="2">Protein AAR2 homolog</fullName>
    </recommendedName>
    <alternativeName>
        <fullName evidence="3">AAR2 splicing factor homolog</fullName>
    </alternativeName>
</protein>
<dbReference type="Pfam" id="PF05282">
    <property type="entry name" value="AAR2"/>
    <property type="match status" value="1"/>
</dbReference>
<evidence type="ECO:0000313" key="8">
    <source>
        <dbReference type="RefSeq" id="XP_015512310.2"/>
    </source>
</evidence>
<dbReference type="Pfam" id="PF20981">
    <property type="entry name" value="AAR2_1st"/>
    <property type="match status" value="1"/>
</dbReference>
<accession>A0A6J0BBL5</accession>
<evidence type="ECO:0000259" key="5">
    <source>
        <dbReference type="Pfam" id="PF05282"/>
    </source>
</evidence>
<gene>
    <name evidence="8" type="primary">LOC107218807</name>
</gene>
<evidence type="ECO:0000313" key="7">
    <source>
        <dbReference type="Proteomes" id="UP000829291"/>
    </source>
</evidence>
<dbReference type="AlphaFoldDB" id="A0A6J0BBL5"/>
<keyword evidence="7" id="KW-1185">Reference proteome</keyword>
<dbReference type="KEGG" id="nlo:107218807"/>
<evidence type="ECO:0000256" key="1">
    <source>
        <dbReference type="ARBA" id="ARBA00006281"/>
    </source>
</evidence>
<dbReference type="GO" id="GO:0005681">
    <property type="term" value="C:spliceosomal complex"/>
    <property type="evidence" value="ECO:0007669"/>
    <property type="project" value="UniProtKB-KW"/>
</dbReference>
<dbReference type="OrthoDB" id="201752at2759"/>
<dbReference type="InParanoid" id="A0A6J0BBL5"/>
<reference evidence="8" key="1">
    <citation type="submission" date="2025-08" db="UniProtKB">
        <authorList>
            <consortium name="RefSeq"/>
        </authorList>
    </citation>
    <scope>IDENTIFICATION</scope>
    <source>
        <tissue evidence="8">Thorax and Abdomen</tissue>
    </source>
</reference>
<evidence type="ECO:0000256" key="2">
    <source>
        <dbReference type="ARBA" id="ARBA00016372"/>
    </source>
</evidence>
<dbReference type="PANTHER" id="PTHR12689">
    <property type="entry name" value="A1 CISTRON SPLICING FACTOR AAR2-RELATED"/>
    <property type="match status" value="1"/>
</dbReference>
<evidence type="ECO:0000256" key="3">
    <source>
        <dbReference type="ARBA" id="ARBA00030625"/>
    </source>
</evidence>
<feature type="domain" description="AAR2 C-terminal" evidence="5">
    <location>
        <begin position="210"/>
        <end position="363"/>
    </location>
</feature>
<dbReference type="GeneID" id="107218807"/>
<dbReference type="Gene3D" id="1.25.40.550">
    <property type="entry name" value="Aar2, C-terminal domain-like"/>
    <property type="match status" value="1"/>
</dbReference>
<dbReference type="CDD" id="cd13777">
    <property type="entry name" value="Aar2_N"/>
    <property type="match status" value="1"/>
</dbReference>
<organism evidence="8">
    <name type="scientific">Neodiprion lecontei</name>
    <name type="common">Redheaded pine sawfly</name>
    <dbReference type="NCBI Taxonomy" id="441921"/>
    <lineage>
        <taxon>Eukaryota</taxon>
        <taxon>Metazoa</taxon>
        <taxon>Ecdysozoa</taxon>
        <taxon>Arthropoda</taxon>
        <taxon>Hexapoda</taxon>
        <taxon>Insecta</taxon>
        <taxon>Pterygota</taxon>
        <taxon>Neoptera</taxon>
        <taxon>Endopterygota</taxon>
        <taxon>Hymenoptera</taxon>
        <taxon>Tenthredinoidea</taxon>
        <taxon>Diprionidae</taxon>
        <taxon>Diprioninae</taxon>
        <taxon>Neodiprion</taxon>
    </lineage>
</organism>
<dbReference type="RefSeq" id="XP_015512310.2">
    <property type="nucleotide sequence ID" value="XM_015656824.2"/>
</dbReference>
<name>A0A6J0BBL5_NEOLC</name>
<dbReference type="PANTHER" id="PTHR12689:SF4">
    <property type="entry name" value="PROTEIN AAR2 HOMOLOG"/>
    <property type="match status" value="1"/>
</dbReference>
<dbReference type="CDD" id="cd13778">
    <property type="entry name" value="Aar2_C"/>
    <property type="match status" value="1"/>
</dbReference>
<dbReference type="FunCoup" id="A0A6J0BBL5">
    <property type="interactions" value="1611"/>
</dbReference>
<evidence type="ECO:0000256" key="4">
    <source>
        <dbReference type="SAM" id="MobiDB-lite"/>
    </source>
</evidence>
<feature type="domain" description="AAR2 N-terminal" evidence="6">
    <location>
        <begin position="20"/>
        <end position="151"/>
    </location>
</feature>
<evidence type="ECO:0000259" key="6">
    <source>
        <dbReference type="Pfam" id="PF20981"/>
    </source>
</evidence>
<dbReference type="Gene3D" id="2.60.34.20">
    <property type="match status" value="1"/>
</dbReference>
<proteinExistence type="inferred from homology"/>